<dbReference type="InterPro" id="IPR043504">
    <property type="entry name" value="Peptidase_S1_PA_chymotrypsin"/>
</dbReference>
<evidence type="ECO:0000259" key="3">
    <source>
        <dbReference type="PROSITE" id="PS50240"/>
    </source>
</evidence>
<proteinExistence type="predicted"/>
<dbReference type="Pfam" id="PF00089">
    <property type="entry name" value="Trypsin"/>
    <property type="match status" value="1"/>
</dbReference>
<feature type="domain" description="Peptidase S1" evidence="3">
    <location>
        <begin position="38"/>
        <end position="279"/>
    </location>
</feature>
<dbReference type="PROSITE" id="PS51257">
    <property type="entry name" value="PROKAR_LIPOPROTEIN"/>
    <property type="match status" value="1"/>
</dbReference>
<dbReference type="PANTHER" id="PTHR24276">
    <property type="entry name" value="POLYSERASE-RELATED"/>
    <property type="match status" value="1"/>
</dbReference>
<sequence>MAGGGRGDARGGARSMATSPSISMAMIFAALCGCAQGAGNGACYAPETAGIAPLTVTFEITKECCPNQFDFVVNIHDPYTRKHMCTGALVAPQVVATTATCLDQFKYDDVKIREFPDVKIGGTEPNDARQGKVVKTCQKIVHENFDPKGSGGPDLALVIMDEKAVQDPITKMVPLAECPNNNISFVGWFHPAEPLRGVPTLIAVPNENCEGLIGDIHEGSVCARTDPSQEPVYDEGGLLLCDGKDLVGLASRTKLGPKLYPIAFTEVARYKEWIDSLGNQHSTVRNNKACEKEL</sequence>
<evidence type="ECO:0000256" key="1">
    <source>
        <dbReference type="ARBA" id="ARBA00023157"/>
    </source>
</evidence>
<gene>
    <name evidence="4" type="ORF">OSTQU699_LOCUS5109</name>
</gene>
<dbReference type="InterPro" id="IPR009003">
    <property type="entry name" value="Peptidase_S1_PA"/>
</dbReference>
<dbReference type="OrthoDB" id="8033859at2759"/>
<dbReference type="PROSITE" id="PS50240">
    <property type="entry name" value="TRYPSIN_DOM"/>
    <property type="match status" value="1"/>
</dbReference>
<accession>A0A8S1IXA8</accession>
<dbReference type="GO" id="GO:0004252">
    <property type="term" value="F:serine-type endopeptidase activity"/>
    <property type="evidence" value="ECO:0007669"/>
    <property type="project" value="InterPro"/>
</dbReference>
<organism evidence="4 5">
    <name type="scientific">Ostreobium quekettii</name>
    <dbReference type="NCBI Taxonomy" id="121088"/>
    <lineage>
        <taxon>Eukaryota</taxon>
        <taxon>Viridiplantae</taxon>
        <taxon>Chlorophyta</taxon>
        <taxon>core chlorophytes</taxon>
        <taxon>Ulvophyceae</taxon>
        <taxon>TCBD clade</taxon>
        <taxon>Bryopsidales</taxon>
        <taxon>Ostreobineae</taxon>
        <taxon>Ostreobiaceae</taxon>
        <taxon>Ostreobium</taxon>
    </lineage>
</organism>
<keyword evidence="5" id="KW-1185">Reference proteome</keyword>
<keyword evidence="2" id="KW-0732">Signal</keyword>
<comment type="caution">
    <text evidence="4">The sequence shown here is derived from an EMBL/GenBank/DDBJ whole genome shotgun (WGS) entry which is preliminary data.</text>
</comment>
<protein>
    <recommendedName>
        <fullName evidence="3">Peptidase S1 domain-containing protein</fullName>
    </recommendedName>
</protein>
<dbReference type="AlphaFoldDB" id="A0A8S1IXA8"/>
<keyword evidence="1" id="KW-1015">Disulfide bond</keyword>
<name>A0A8S1IXA8_9CHLO</name>
<evidence type="ECO:0000256" key="2">
    <source>
        <dbReference type="SAM" id="SignalP"/>
    </source>
</evidence>
<dbReference type="Gene3D" id="2.40.10.10">
    <property type="entry name" value="Trypsin-like serine proteases"/>
    <property type="match status" value="2"/>
</dbReference>
<dbReference type="SMART" id="SM00020">
    <property type="entry name" value="Tryp_SPc"/>
    <property type="match status" value="1"/>
</dbReference>
<evidence type="ECO:0000313" key="4">
    <source>
        <dbReference type="EMBL" id="CAD7699750.1"/>
    </source>
</evidence>
<feature type="chain" id="PRO_5035764616" description="Peptidase S1 domain-containing protein" evidence="2">
    <location>
        <begin position="38"/>
        <end position="294"/>
    </location>
</feature>
<dbReference type="EMBL" id="CAJHUC010001106">
    <property type="protein sequence ID" value="CAD7699750.1"/>
    <property type="molecule type" value="Genomic_DNA"/>
</dbReference>
<dbReference type="InterPro" id="IPR001254">
    <property type="entry name" value="Trypsin_dom"/>
</dbReference>
<dbReference type="InterPro" id="IPR050430">
    <property type="entry name" value="Peptidase_S1"/>
</dbReference>
<feature type="signal peptide" evidence="2">
    <location>
        <begin position="1"/>
        <end position="37"/>
    </location>
</feature>
<evidence type="ECO:0000313" key="5">
    <source>
        <dbReference type="Proteomes" id="UP000708148"/>
    </source>
</evidence>
<dbReference type="PANTHER" id="PTHR24276:SF98">
    <property type="entry name" value="FI18310P1-RELATED"/>
    <property type="match status" value="1"/>
</dbReference>
<dbReference type="Proteomes" id="UP000708148">
    <property type="component" value="Unassembled WGS sequence"/>
</dbReference>
<dbReference type="SUPFAM" id="SSF50494">
    <property type="entry name" value="Trypsin-like serine proteases"/>
    <property type="match status" value="1"/>
</dbReference>
<reference evidence="4" key="1">
    <citation type="submission" date="2020-12" db="EMBL/GenBank/DDBJ databases">
        <authorList>
            <person name="Iha C."/>
        </authorList>
    </citation>
    <scope>NUCLEOTIDE SEQUENCE</scope>
</reference>
<dbReference type="GO" id="GO:0006508">
    <property type="term" value="P:proteolysis"/>
    <property type="evidence" value="ECO:0007669"/>
    <property type="project" value="InterPro"/>
</dbReference>